<sequence>MMAQIPYKKQAVVVILMIVWVIAGVFAYNRGYILNASPPFGHSEVEVQSTTRECLVGDFIAPAQTPFGEVARTPMFICGENLLYESDPGDATILNDYFEELRNFQEWSNAGVN</sequence>
<accession>A0A0F9NB86</accession>
<gene>
    <name evidence="1" type="ORF">LCGC14_0988070</name>
</gene>
<comment type="caution">
    <text evidence="1">The sequence shown here is derived from an EMBL/GenBank/DDBJ whole genome shotgun (WGS) entry which is preliminary data.</text>
</comment>
<organism evidence="1">
    <name type="scientific">marine sediment metagenome</name>
    <dbReference type="NCBI Taxonomy" id="412755"/>
    <lineage>
        <taxon>unclassified sequences</taxon>
        <taxon>metagenomes</taxon>
        <taxon>ecological metagenomes</taxon>
    </lineage>
</organism>
<protein>
    <submittedName>
        <fullName evidence="1">Uncharacterized protein</fullName>
    </submittedName>
</protein>
<dbReference type="EMBL" id="LAZR01003731">
    <property type="protein sequence ID" value="KKN15239.1"/>
    <property type="molecule type" value="Genomic_DNA"/>
</dbReference>
<proteinExistence type="predicted"/>
<name>A0A0F9NB86_9ZZZZ</name>
<evidence type="ECO:0000313" key="1">
    <source>
        <dbReference type="EMBL" id="KKN15239.1"/>
    </source>
</evidence>
<reference evidence="1" key="1">
    <citation type="journal article" date="2015" name="Nature">
        <title>Complex archaea that bridge the gap between prokaryotes and eukaryotes.</title>
        <authorList>
            <person name="Spang A."/>
            <person name="Saw J.H."/>
            <person name="Jorgensen S.L."/>
            <person name="Zaremba-Niedzwiedzka K."/>
            <person name="Martijn J."/>
            <person name="Lind A.E."/>
            <person name="van Eijk R."/>
            <person name="Schleper C."/>
            <person name="Guy L."/>
            <person name="Ettema T.J."/>
        </authorList>
    </citation>
    <scope>NUCLEOTIDE SEQUENCE</scope>
</reference>
<dbReference type="AlphaFoldDB" id="A0A0F9NB86"/>